<keyword evidence="2" id="KW-0833">Ubl conjugation pathway</keyword>
<gene>
    <name evidence="7" type="ORF">PHYPSEUDO_001613</name>
</gene>
<dbReference type="PANTHER" id="PTHR45982:SF1">
    <property type="entry name" value="REGULATOR OF CHROMOSOME CONDENSATION"/>
    <property type="match status" value="1"/>
</dbReference>
<feature type="repeat" description="RCC1" evidence="3">
    <location>
        <begin position="654"/>
        <end position="707"/>
    </location>
</feature>
<evidence type="ECO:0000313" key="7">
    <source>
        <dbReference type="EMBL" id="KAG7385311.1"/>
    </source>
</evidence>
<feature type="compositionally biased region" description="Basic and acidic residues" evidence="4">
    <location>
        <begin position="2845"/>
        <end position="2859"/>
    </location>
</feature>
<dbReference type="InterPro" id="IPR000408">
    <property type="entry name" value="Reg_chr_condens"/>
</dbReference>
<feature type="repeat" description="RCC1" evidence="3">
    <location>
        <begin position="481"/>
        <end position="539"/>
    </location>
</feature>
<accession>A0A8T1VVQ1</accession>
<dbReference type="Pfam" id="PF00415">
    <property type="entry name" value="RCC1"/>
    <property type="match status" value="1"/>
</dbReference>
<feature type="region of interest" description="Disordered" evidence="4">
    <location>
        <begin position="23"/>
        <end position="46"/>
    </location>
</feature>
<feature type="compositionally biased region" description="Basic residues" evidence="4">
    <location>
        <begin position="736"/>
        <end position="748"/>
    </location>
</feature>
<feature type="compositionally biased region" description="Polar residues" evidence="4">
    <location>
        <begin position="3029"/>
        <end position="3041"/>
    </location>
</feature>
<feature type="domain" description="HECT" evidence="6">
    <location>
        <begin position="4362"/>
        <end position="4461"/>
    </location>
</feature>
<feature type="domain" description="B30.2/SPRY" evidence="5">
    <location>
        <begin position="3479"/>
        <end position="3676"/>
    </location>
</feature>
<protein>
    <recommendedName>
        <fullName evidence="9">HECT E3 ubiquitin ligase</fullName>
    </recommendedName>
</protein>
<dbReference type="InterPro" id="IPR001870">
    <property type="entry name" value="B30.2/SPRY"/>
</dbReference>
<dbReference type="PROSITE" id="PS50237">
    <property type="entry name" value="HECT"/>
    <property type="match status" value="1"/>
</dbReference>
<reference evidence="7" key="1">
    <citation type="submission" date="2021-02" db="EMBL/GenBank/DDBJ databases">
        <authorList>
            <person name="Palmer J.M."/>
        </authorList>
    </citation>
    <scope>NUCLEOTIDE SEQUENCE</scope>
    <source>
        <strain evidence="7">SCRP734</strain>
    </source>
</reference>
<feature type="domain" description="B30.2/SPRY" evidence="5">
    <location>
        <begin position="2545"/>
        <end position="2741"/>
    </location>
</feature>
<evidence type="ECO:0000259" key="6">
    <source>
        <dbReference type="PROSITE" id="PS50237"/>
    </source>
</evidence>
<dbReference type="InterPro" id="IPR000569">
    <property type="entry name" value="HECT_dom"/>
</dbReference>
<evidence type="ECO:0000259" key="5">
    <source>
        <dbReference type="PROSITE" id="PS50188"/>
    </source>
</evidence>
<feature type="repeat" description="RCC1" evidence="3">
    <location>
        <begin position="357"/>
        <end position="409"/>
    </location>
</feature>
<dbReference type="InterPro" id="IPR003877">
    <property type="entry name" value="SPRY_dom"/>
</dbReference>
<dbReference type="Pfam" id="PF00632">
    <property type="entry name" value="HECT"/>
    <property type="match status" value="1"/>
</dbReference>
<feature type="repeat" description="RCC1" evidence="3">
    <location>
        <begin position="410"/>
        <end position="480"/>
    </location>
</feature>
<comment type="caution">
    <text evidence="2">Lacks conserved residue(s) required for the propagation of feature annotation.</text>
</comment>
<name>A0A8T1VVQ1_9STRA</name>
<dbReference type="PANTHER" id="PTHR45982">
    <property type="entry name" value="REGULATOR OF CHROMOSOME CONDENSATION"/>
    <property type="match status" value="1"/>
</dbReference>
<feature type="compositionally biased region" description="Basic and acidic residues" evidence="4">
    <location>
        <begin position="4137"/>
        <end position="4160"/>
    </location>
</feature>
<feature type="region of interest" description="Disordered" evidence="4">
    <location>
        <begin position="2785"/>
        <end position="2827"/>
    </location>
</feature>
<evidence type="ECO:0000256" key="1">
    <source>
        <dbReference type="ARBA" id="ARBA00022658"/>
    </source>
</evidence>
<dbReference type="InterPro" id="IPR051553">
    <property type="entry name" value="Ran_GTPase-activating"/>
</dbReference>
<comment type="caution">
    <text evidence="7">The sequence shown here is derived from an EMBL/GenBank/DDBJ whole genome shotgun (WGS) entry which is preliminary data.</text>
</comment>
<feature type="region of interest" description="Disordered" evidence="4">
    <location>
        <begin position="3008"/>
        <end position="3041"/>
    </location>
</feature>
<feature type="repeat" description="RCC1" evidence="3">
    <location>
        <begin position="540"/>
        <end position="601"/>
    </location>
</feature>
<evidence type="ECO:0000313" key="8">
    <source>
        <dbReference type="Proteomes" id="UP000694044"/>
    </source>
</evidence>
<feature type="compositionally biased region" description="Basic and acidic residues" evidence="4">
    <location>
        <begin position="23"/>
        <end position="32"/>
    </location>
</feature>
<feature type="repeat" description="RCC1" evidence="3">
    <location>
        <begin position="294"/>
        <end position="356"/>
    </location>
</feature>
<feature type="region of interest" description="Disordered" evidence="4">
    <location>
        <begin position="712"/>
        <end position="751"/>
    </location>
</feature>
<dbReference type="SMART" id="SM00449">
    <property type="entry name" value="SPRY"/>
    <property type="match status" value="2"/>
</dbReference>
<dbReference type="InterPro" id="IPR058923">
    <property type="entry name" value="RCC1-like_dom"/>
</dbReference>
<dbReference type="EMBL" id="JAGDFM010000124">
    <property type="protein sequence ID" value="KAG7385311.1"/>
    <property type="molecule type" value="Genomic_DNA"/>
</dbReference>
<feature type="compositionally biased region" description="Polar residues" evidence="4">
    <location>
        <begin position="4040"/>
        <end position="4052"/>
    </location>
</feature>
<dbReference type="CDD" id="cd11709">
    <property type="entry name" value="SPRY"/>
    <property type="match status" value="1"/>
</dbReference>
<evidence type="ECO:0000256" key="2">
    <source>
        <dbReference type="PROSITE-ProRule" id="PRU00104"/>
    </source>
</evidence>
<dbReference type="OrthoDB" id="195558at2759"/>
<dbReference type="Pfam" id="PF25390">
    <property type="entry name" value="WD40_RLD"/>
    <property type="match status" value="1"/>
</dbReference>
<proteinExistence type="predicted"/>
<dbReference type="PROSITE" id="PS50012">
    <property type="entry name" value="RCC1_3"/>
    <property type="match status" value="7"/>
</dbReference>
<dbReference type="Proteomes" id="UP000694044">
    <property type="component" value="Unassembled WGS sequence"/>
</dbReference>
<evidence type="ECO:0000256" key="4">
    <source>
        <dbReference type="SAM" id="MobiDB-lite"/>
    </source>
</evidence>
<feature type="region of interest" description="Disordered" evidence="4">
    <location>
        <begin position="2839"/>
        <end position="2859"/>
    </location>
</feature>
<dbReference type="Pfam" id="PF00622">
    <property type="entry name" value="SPRY"/>
    <property type="match status" value="2"/>
</dbReference>
<dbReference type="PROSITE" id="PS00626">
    <property type="entry name" value="RCC1_2"/>
    <property type="match status" value="2"/>
</dbReference>
<feature type="compositionally biased region" description="Low complexity" evidence="4">
    <location>
        <begin position="2808"/>
        <end position="2819"/>
    </location>
</feature>
<feature type="region of interest" description="Disordered" evidence="4">
    <location>
        <begin position="4137"/>
        <end position="4178"/>
    </location>
</feature>
<feature type="region of interest" description="Disordered" evidence="4">
    <location>
        <begin position="4040"/>
        <end position="4062"/>
    </location>
</feature>
<sequence length="4461" mass="488991">MEALLLQDGAYVRERYAELQDARRQLDHDRTTESVGGAAGADCSSTSELSVEELEHWRIAQRAKALDAKGPTPPLRKKFTVLQDVMETLYAENEADLAITSPRNGAAKRLEMGEVTHPVPLKELPVPTQAVLKMFFRTCQSLRDPTKLAANSRLSVQIATKLPTILTTMPSCVLSPGLADDVPAELENEGDAWSVFYQLFQLFEELLGVKSDATADAVCLSVSDRATVIVAYVALSLKWGRLGYLLKGVKLLLENANELHGTRFKPLLPLCRELAATSAEQLQAAFSEEEQTCGYLMSFGKGDHGKLGHGQCAHVSCQEGNCTENKMAPTLIASTRDVLFRKIDSLSTHSIAITAKGEAMAWGNGDKYRLGHGSSTKEYTPRTIEFLSLKGRVRDLACGLGHTLALTESGDLFAWGNGSNGRLGLGDTNDRSSPTRVVIPTTSQGKEAAKGGDESVSTTTPVRFRHIFCGASHSLGLSWDGIAYAWGKNNQGQCGHGHTNDQWTIQQIESFRDNEDGEGEECITYAAGGWEHTLFCGSSGRVYSCGCGYKDSRRAGIPPVLGHGDCDRRLKPTLVQALDDAREEIVKVACGWDHSLVVSASGKVFTWGSGTNGKLGHGDEESFDIPTLVRSMEGKRVKDAKAGCEHTVFLSYDHELWTCGQGDSGRLGHGDSQTRKRPTKIELFAECGLKPVALAVGDKYNLVLVRDSDAQLENEGPSETASIQKPPQRISGGHASVRHRTGQHKKHHDSNEMQFTANWVLGITVGIEPEGSPTTKPALRDPDSASSVALFIAGHVDRLASDYISDESEIHADKGQERKATETNSKAQKLVLLPYATDTSQESLYALLQLLQWTTCPVGTKEKAAQSEKSSSDVPSGMCLGAQERMGLALSCLRILQLNLKKSLDVLYSPVQSVGENLSDVPIDLFGRIHELLDSLAGLKGEDYADRFGNGNGRSDGTNNICAVGSAISHEAACALKMGFGMFYPTGTSRCNLLWEILDDCKVCSPSMRTIILSDQLCKDSIMTEIFRCLPSHGLLSLQNDLPDGIHNESSSGKDIFDIKTLMIVLLKRSSADAIKHLDNESFTDFMNEPDCFLRLLNVLQMHYFSIAHQSAIGECQMNGTGHSKDARQIQSHASDRMMDSLLDYVDALMAESLSVLKRLHKGSRQHEEIITWRLNGSFFHTLLPRAIECLSVLLLPVPNRENVSKAFKVQTTDNLLLVERILPNLHVMLKMLDEVSWKMHSITDAGNQAHDDSTLPSHQLGFTDQERNWFVNLGDVCAVLCGKLSCELFYPSRMSNIASDDSTLHGTYYSLVLSEGRCLREDYGVVPATRAGLSSSIRNILEWERLGVFEVEDELVGGKEDSNATDSLQSLAFENQRFLLQLCDADFSSKPLSFWSWIAERLSYTVESTIEVQRLLVLVVSVFSWHLGLSAELRSLYALYDTASQNDDSVVPTGGIWTVLSILTRVIKTGSSAYRSIDSEAVENATKASRLLLSLQPNHALMPCIFRDEGGTQHTDSLWEYTDDSFLDMLGFLTRPLDLDIIQRSLDMKEEDGALLRTGICILHDLLRKLTTSSTKSCLLAEFVAVTCVTNRATLTPVVSRQKSILSRENGKQIDKAIENLFVRLTRVVACEDASFELKKKALMAWTVPLSATKRGVPSVVALIAKSGIMNTLVELLLDEANVLDAHSDINAVRQPMTAANQDEKWGSVPQPESRLPTKVSPAKALLFDETPAQIISVLAWEAFCAITMQLSKSEHFGEHRSNLLFCSAGSSLHEREPLTPRSTSMSPRRRLTLPKKTVISSIDEIIEQMTDGLFLMLKGTKSRLDILAISSQEYGTLVRPVEKTSKNPEKVAQKHQHCSRAFLFGCPAPISHSNSCDIGMPNSTDIEGTTCTTLALIFWIYVEHTGAMLSEEIPSEVNASSANPRSKDSSVRLVTFGSSRSTKSMSESTDVDRDDASLTVFTRDACPDHISIGLSMKCGGDSNESWSAILVDEHLPRGKWVQVVASFDKERSEQVQVFVGARRSTLNNGKLSVDHCRSFCLEFLQKATLWTQMTAGGNVDMGALTNAVKDTSTPELLRLSVLRKKLVHRFAAVVDDIVIARGELSEEMIIRMQHNGPVLFRLKQQHIAETHCVKVLRLLCQLVGSGEECPPEDLLPARLPSSDRWITLFTRMLLSTCRGQDLAQVYLCYLLQDVLPRALPPPDFDVQSLGQQLFGTSLVKTTQMEELFVALNDSRHLLPSNSTIRRQNGSLYRMMQQHGMLNGKYRGGGLSDSDRQSDETARIVKPTASMRFAAAVHLFQKLCGSPSWGSRMDQFVGSSSAVFQSGGGGLKEIIQSEEIGALELADMTAVVSTLAGYSEEVVNGHRASVQEAANLPSAAQAYTSPFDSVMHFDSSNTGQVETIQTLIATMLKDETRRALSLPDRKAILAQCHNDVVTVNAVDLRIGAVVHQRARVLRVLMTAVLREKYTATTNNRWHQFLLDDTAACDDLLQVASSNAKEYVTSVLGPDAKLAMKLRLLRIFIKEVLRGGKHRRSAIVPVSLADLEGLQWRLWEKMATQLPSDSLIPWWQHSSEANGKLMLEVVGGNVELRDLNVKALEHFPTVRLAQANICANSGLWFFEVVVLTDGLMQIGYVDGDFNADPLQGQGVGDHANSWAFDGFRCKKWNVSSYDYGEQWKADDVVGVLLDTERMEMSYFLNGKVLGVAFSDIPIITSSRMCPAASLNVNQSAEFNFGTLSVASSSKEGLPSSSLGSFKHLPVLDNEDQARLRPVLMALQTRRVSKAHGASNLDGPDQDESKENDASEDWSSSSSSNSGSDTDDGEFALEGSASLSSLRRTLASVSRDDRETRTTDRSDEEIAQRRRDLVDGLTGLGFPLEWATRCATEARLPMDETGAAAWILEQMEKVGLDGASRLPTSSSTNGAEVELTGQPAALWSTGLQLPNLVVSNSSDGLPTEASALAGASNLLNGIDSTPSELHDNVIYPSLSDKTGTTSATINAFIDADQGDQQSDDASSEAFQSGPYGQRQPSLHSGLQLSSELATSSETNSKCAMDDLLPLSIVVDATVFLAYTRQTFTSLLLLALREGGQEVAYRMTRRLVSSGESAARLHRFLRIAVGLDMTDRAFEMGYISENIHSERALRLQEAVAALLKFEARNSSIESGLTGNPSERSPLLRFFCQEMLSQCDRGLTLVRGKHSGKSGSKPIAVQAAAAWFAWVSGLVLGFVEDQVSGGSSTSNAIAETRLSDLSVPAFSSTAFVEKLVAIASSPSSTAQAWKYVAFKLLSRILCVVRAGDTSSEFFASAQLANLTQLFTLRRRRELYSRVFHSDVTNTLFALLVRSSDFLARDSDLGTQQCLERPRVRLRVSNYSSTYVTISWDQASTVLPSASSDSVSDEATTEPTAEVDSAPVFLHVTRCGSQLPGCVPVDSSCNNASQALPSKGTFTIRNLLPDTIYRIRLGPAPCMSDNTDGTTGVASNDASVLQGAETVVQTTPEPVFELDRETMGKNLVALNRNLTAKNTVNKKWHSVRASVAFEEGVHTWQVRLDACVSKNIFIGVCTADASMENYIGSDAYGYGFLANKAVWHNKAKLHSYGEIFKQGDTIQVTLDCTAKTLAFSRNGESLGIAASNIRAGTSRSDANGNASTDGDCKWYPAFSMYNKDDKVTLVPPRAASMFTAKEGRPQNATTFELIEAMQQVLAYQCHLTGGSTNLASTNLFEKAFEEFEGWRRGELLFREISLGQVIAIDKRKSATDKYGLATGDSVFTSKGQCAVLGEYRHELWYEVDEGSSILFGASTPQLASWSFSTCREMLDSPDEYPVHRHHKYSLELEDNAITETDSSVEQQAPLAGATESEVSSFQFFVDTQLQWNETGSSAAEADSKLIVELDAIAASQASSSALLLSFGDISTTLLMEKIVHGISAEHGSNQTLARIGLLLFVNRCLYNVVRLAMPRNIFATSLGTSEGPEWFANQPSAKQATSGGDTECQQVSPVAALLSSPHWAHEDPSTFTRIAGLAVRLLFSSQKEKLIEDELRRTKTASQTLDCQQEPSGSEDGGVDTDLPAVKIRYPLSLATPFWECGSALLTKKRNFRLPLSTESSVFAQMAKQLTAKDARQWRRESSQPFEAIPISQAFRVHVEKQSTESTEETGKDAELKKTDQQQQDEDDEDQQLQQPSSKQTAQYLKLFESAVREVQSPNFPLLAPVHTRAGTSEGERRHPPQLDINLELFAPSALAHLRVQTSHLLLWYFGFGQVLGIAWRSRLLLPLQFLSKSFWEELVSPADPLTEAEGGSGDRSRVREAVIRAIRDGLYSIIPSRCVALLNGSNPGLRERISDLDVSYVARLEQHATYTVPRQSHHDLFWKVVNAFTSVERRLLEQFVNPERRNGTKQVEATSGADNSSGFVLEIADALGDGRDHPDSCYPVVVPICLDSSRLHVPAYSSARTLRHKLLLAMTTIPFM</sequence>
<organism evidence="7 8">
    <name type="scientific">Phytophthora pseudosyringae</name>
    <dbReference type="NCBI Taxonomy" id="221518"/>
    <lineage>
        <taxon>Eukaryota</taxon>
        <taxon>Sar</taxon>
        <taxon>Stramenopiles</taxon>
        <taxon>Oomycota</taxon>
        <taxon>Peronosporomycetes</taxon>
        <taxon>Peronosporales</taxon>
        <taxon>Peronosporaceae</taxon>
        <taxon>Phytophthora</taxon>
    </lineage>
</organism>
<feature type="repeat" description="RCC1" evidence="3">
    <location>
        <begin position="602"/>
        <end position="653"/>
    </location>
</feature>
<dbReference type="PROSITE" id="PS50188">
    <property type="entry name" value="B302_SPRY"/>
    <property type="match status" value="2"/>
</dbReference>
<evidence type="ECO:0000256" key="3">
    <source>
        <dbReference type="PROSITE-ProRule" id="PRU00235"/>
    </source>
</evidence>
<keyword evidence="1" id="KW-0344">Guanine-nucleotide releasing factor</keyword>
<dbReference type="GO" id="GO:0004842">
    <property type="term" value="F:ubiquitin-protein transferase activity"/>
    <property type="evidence" value="ECO:0007669"/>
    <property type="project" value="InterPro"/>
</dbReference>
<keyword evidence="8" id="KW-1185">Reference proteome</keyword>
<evidence type="ECO:0008006" key="9">
    <source>
        <dbReference type="Google" id="ProtNLM"/>
    </source>
</evidence>